<dbReference type="Pfam" id="PF01345">
    <property type="entry name" value="DUF11"/>
    <property type="match status" value="3"/>
</dbReference>
<dbReference type="InterPro" id="IPR035986">
    <property type="entry name" value="PKD_dom_sf"/>
</dbReference>
<keyword evidence="1" id="KW-0472">Membrane</keyword>
<dbReference type="InterPro" id="IPR022409">
    <property type="entry name" value="PKD/Chitinase_dom"/>
</dbReference>
<dbReference type="Gene3D" id="2.60.40.10">
    <property type="entry name" value="Immunoglobulins"/>
    <property type="match status" value="1"/>
</dbReference>
<keyword evidence="1" id="KW-0812">Transmembrane</keyword>
<feature type="domain" description="PKD" evidence="3">
    <location>
        <begin position="635"/>
        <end position="713"/>
    </location>
</feature>
<dbReference type="InterPro" id="IPR000601">
    <property type="entry name" value="PKD_dom"/>
</dbReference>
<reference evidence="4 5" key="1">
    <citation type="journal article" date="2016" name="Nat. Commun.">
        <title>Thousands of microbial genomes shed light on interconnected biogeochemical processes in an aquifer system.</title>
        <authorList>
            <person name="Anantharaman K."/>
            <person name="Brown C.T."/>
            <person name="Hug L.A."/>
            <person name="Sharon I."/>
            <person name="Castelle C.J."/>
            <person name="Probst A.J."/>
            <person name="Thomas B.C."/>
            <person name="Singh A."/>
            <person name="Wilkins M.J."/>
            <person name="Karaoz U."/>
            <person name="Brodie E.L."/>
            <person name="Williams K.H."/>
            <person name="Hubbard S.S."/>
            <person name="Banfield J.F."/>
        </authorList>
    </citation>
    <scope>NUCLEOTIDE SEQUENCE [LARGE SCALE GENOMIC DNA]</scope>
</reference>
<proteinExistence type="predicted"/>
<dbReference type="PANTHER" id="PTHR34819">
    <property type="entry name" value="LARGE CYSTEINE-RICH PERIPLASMIC PROTEIN OMCB"/>
    <property type="match status" value="1"/>
</dbReference>
<dbReference type="PANTHER" id="PTHR34819:SF3">
    <property type="entry name" value="CELL SURFACE PROTEIN"/>
    <property type="match status" value="1"/>
</dbReference>
<keyword evidence="1" id="KW-1133">Transmembrane helix</keyword>
<dbReference type="InterPro" id="IPR047589">
    <property type="entry name" value="DUF11_rpt"/>
</dbReference>
<dbReference type="STRING" id="1802319.A2928_00810"/>
<gene>
    <name evidence="4" type="ORF">A2928_00810</name>
</gene>
<evidence type="ECO:0000313" key="5">
    <source>
        <dbReference type="Proteomes" id="UP000176221"/>
    </source>
</evidence>
<dbReference type="Proteomes" id="UP000176221">
    <property type="component" value="Unassembled WGS sequence"/>
</dbReference>
<accession>A0A1G2NCI9</accession>
<dbReference type="InterPro" id="IPR001434">
    <property type="entry name" value="OmcB-like_DUF11"/>
</dbReference>
<dbReference type="SMART" id="SM00089">
    <property type="entry name" value="PKD"/>
    <property type="match status" value="4"/>
</dbReference>
<sequence length="1128" mass="121348">MLRSLGITVLLALPILAGINTGAFGTAGATTLADYYPINGCKLEIQKTVDETRAYDDDVLTYKITFKNIGTGRCTGGGVKIEDAIDPRITFVSESRSTNVMAGYGSTPLYSASTRILTWNADELSPGESGWVTWFGKVSGATCEEKDLKNQARISSYEYGWGWLYSNVVNTRISLQNCNDFNVACTVNPTSGFTNTTSFNYEATVAGPGTFTYSWSGDENLSGNTRQVSKFYQTAGTKQGTVAVTSNGTTKTATCYVQVEIPEIKECKLIISKAVNKKNAINGEEIIYRLEFKNIGNKNCTGGGVKIEDDVSDDLIFVRETHSSNVTPGYENTPLFNASNRTLTWNADVLLPGEEGWVKWTARIATVSCTAYNLKNVARISAHELGWRWIYSNEVSTSIVNDDCNPLITRCEATPHTGLIGETFTWKVFATGGTGSYTYNWSGTDGLSGSSNSIQKSYSTVGTKTGTVTTVSGNKSDTISCSITVTKPEEKFCKLEIVKSVDKTSAKSGEFLNYHVEFKNTGNKNCTGGGVKIEDHFDDRLEYVSSNHSSNVTNGYGSIPLYDHTNRRLTWNADTLTPGEEGWVTVKVRIPEVNSCSAIEMANTARISAYELGWQWVTSNTVRTSVTSEYCDNDFTATCAVSPSSGEIGTTFNYSANASGGTGSYTYSWTGSEGLSSSSRTVSKSYVSAGTKTGTVTVTSGNRSITRTCTVVVNDRPQITPPSVIPFCDVNTSKVRVSWSSLSRGQDGYHVDIDNDNNWSNGGWTLFVPSGTTVIETAGPFSPFGGTSGNLVIQQGNAYQIRVLYKWSGEYSPTVSFSFATCGGGGEFTLQCSVNPSNPRVNDVVSWNAHPSGGTGSYTYSWTGTDGLSGSSQNIGKAYHSEGQKSATVTVTSGNFVLSRTCVVNISHYNPPCSLNCPGGLNPPNVHLISKTKVEVRPLASGYVYLSQVPYTGLKEYSTGIAILFSLILTMLAIAGVYVWRNNPLRSAVAALGASAARFDFNAMKSVASEIKSGEYAAAAAYLKNDTGGNLPGERGEDAERISELWGSALVMGESPIDEATEAILEDEARNNHAILSADVSRKLLGYTKGDVGAAVELIRTACRVLNTKDSDSLVAISWPKIEDALRT</sequence>
<dbReference type="AlphaFoldDB" id="A0A1G2NCI9"/>
<organism evidence="4 5">
    <name type="scientific">Candidatus Taylorbacteria bacterium RIFCSPLOWO2_01_FULL_45_15b</name>
    <dbReference type="NCBI Taxonomy" id="1802319"/>
    <lineage>
        <taxon>Bacteria</taxon>
        <taxon>Candidatus Tayloriibacteriota</taxon>
    </lineage>
</organism>
<evidence type="ECO:0000259" key="3">
    <source>
        <dbReference type="PROSITE" id="PS50093"/>
    </source>
</evidence>
<evidence type="ECO:0000256" key="2">
    <source>
        <dbReference type="SAM" id="SignalP"/>
    </source>
</evidence>
<feature type="chain" id="PRO_5009583777" description="PKD domain-containing protein" evidence="2">
    <location>
        <begin position="18"/>
        <end position="1128"/>
    </location>
</feature>
<name>A0A1G2NCI9_9BACT</name>
<keyword evidence="2" id="KW-0732">Signal</keyword>
<dbReference type="InterPro" id="IPR013783">
    <property type="entry name" value="Ig-like_fold"/>
</dbReference>
<comment type="caution">
    <text evidence="4">The sequence shown here is derived from an EMBL/GenBank/DDBJ whole genome shotgun (WGS) entry which is preliminary data.</text>
</comment>
<evidence type="ECO:0000256" key="1">
    <source>
        <dbReference type="SAM" id="Phobius"/>
    </source>
</evidence>
<feature type="transmembrane region" description="Helical" evidence="1">
    <location>
        <begin position="957"/>
        <end position="980"/>
    </location>
</feature>
<dbReference type="EMBL" id="MHRX01000036">
    <property type="protein sequence ID" value="OHA33071.1"/>
    <property type="molecule type" value="Genomic_DNA"/>
</dbReference>
<dbReference type="InterPro" id="IPR051172">
    <property type="entry name" value="Chlamydia_OmcB"/>
</dbReference>
<dbReference type="PROSITE" id="PS50093">
    <property type="entry name" value="PKD"/>
    <property type="match status" value="1"/>
</dbReference>
<feature type="signal peptide" evidence="2">
    <location>
        <begin position="1"/>
        <end position="17"/>
    </location>
</feature>
<evidence type="ECO:0000313" key="4">
    <source>
        <dbReference type="EMBL" id="OHA33071.1"/>
    </source>
</evidence>
<protein>
    <recommendedName>
        <fullName evidence="3">PKD domain-containing protein</fullName>
    </recommendedName>
</protein>
<dbReference type="NCBIfam" id="TIGR01451">
    <property type="entry name" value="B_ant_repeat"/>
    <property type="match status" value="3"/>
</dbReference>
<dbReference type="SUPFAM" id="SSF49299">
    <property type="entry name" value="PKD domain"/>
    <property type="match status" value="3"/>
</dbReference>